<dbReference type="EMBL" id="MFJN01000021">
    <property type="protein sequence ID" value="OGG21473.1"/>
    <property type="molecule type" value="Genomic_DNA"/>
</dbReference>
<name>A0A1F6AAJ5_9BACT</name>
<protein>
    <submittedName>
        <fullName evidence="1">Uncharacterized protein</fullName>
    </submittedName>
</protein>
<sequence length="64" mass="6969">MSEQIGTPAEELNAEFKIAVQDEEATYNTVISGAIIRVRQAFQRLDEVTHPIPPPTAPSQPPAP</sequence>
<dbReference type="Proteomes" id="UP000177092">
    <property type="component" value="Unassembled WGS sequence"/>
</dbReference>
<dbReference type="AlphaFoldDB" id="A0A1F6AAJ5"/>
<gene>
    <name evidence="1" type="ORF">A3D03_06375</name>
</gene>
<accession>A0A1F6AAJ5</accession>
<evidence type="ECO:0000313" key="1">
    <source>
        <dbReference type="EMBL" id="OGG21473.1"/>
    </source>
</evidence>
<proteinExistence type="predicted"/>
<organism evidence="1 2">
    <name type="scientific">Candidatus Gottesmanbacteria bacterium RIFCSPHIGHO2_02_FULL_40_13</name>
    <dbReference type="NCBI Taxonomy" id="1798384"/>
    <lineage>
        <taxon>Bacteria</taxon>
        <taxon>Candidatus Gottesmaniibacteriota</taxon>
    </lineage>
</organism>
<evidence type="ECO:0000313" key="2">
    <source>
        <dbReference type="Proteomes" id="UP000177092"/>
    </source>
</evidence>
<reference evidence="1 2" key="1">
    <citation type="journal article" date="2016" name="Nat. Commun.">
        <title>Thousands of microbial genomes shed light on interconnected biogeochemical processes in an aquifer system.</title>
        <authorList>
            <person name="Anantharaman K."/>
            <person name="Brown C.T."/>
            <person name="Hug L.A."/>
            <person name="Sharon I."/>
            <person name="Castelle C.J."/>
            <person name="Probst A.J."/>
            <person name="Thomas B.C."/>
            <person name="Singh A."/>
            <person name="Wilkins M.J."/>
            <person name="Karaoz U."/>
            <person name="Brodie E.L."/>
            <person name="Williams K.H."/>
            <person name="Hubbard S.S."/>
            <person name="Banfield J.F."/>
        </authorList>
    </citation>
    <scope>NUCLEOTIDE SEQUENCE [LARGE SCALE GENOMIC DNA]</scope>
</reference>
<comment type="caution">
    <text evidence="1">The sequence shown here is derived from an EMBL/GenBank/DDBJ whole genome shotgun (WGS) entry which is preliminary data.</text>
</comment>